<comment type="caution">
    <text evidence="1">The sequence shown here is derived from an EMBL/GenBank/DDBJ whole genome shotgun (WGS) entry which is preliminary data.</text>
</comment>
<proteinExistence type="predicted"/>
<evidence type="ECO:0000313" key="1">
    <source>
        <dbReference type="EMBL" id="MEQ2637084.1"/>
    </source>
</evidence>
<dbReference type="GO" id="GO:0016787">
    <property type="term" value="F:hydrolase activity"/>
    <property type="evidence" value="ECO:0007669"/>
    <property type="project" value="UniProtKB-KW"/>
</dbReference>
<dbReference type="InterPro" id="IPR044668">
    <property type="entry name" value="PuuD-like"/>
</dbReference>
<dbReference type="InterPro" id="IPR029062">
    <property type="entry name" value="Class_I_gatase-like"/>
</dbReference>
<evidence type="ECO:0000313" key="2">
    <source>
        <dbReference type="Proteomes" id="UP001478817"/>
    </source>
</evidence>
<name>A0ABV1IEJ7_9ACTN</name>
<dbReference type="Pfam" id="PF07722">
    <property type="entry name" value="Peptidase_C26"/>
    <property type="match status" value="1"/>
</dbReference>
<keyword evidence="1" id="KW-0378">Hydrolase</keyword>
<dbReference type="PANTHER" id="PTHR43235">
    <property type="entry name" value="GLUTAMINE AMIDOTRANSFERASE PB2B2.05-RELATED"/>
    <property type="match status" value="1"/>
</dbReference>
<protein>
    <submittedName>
        <fullName evidence="1">Gamma-glutamyl-gamma-aminobutyrate hydrolase family protein</fullName>
    </submittedName>
</protein>
<dbReference type="Gene3D" id="3.40.50.880">
    <property type="match status" value="1"/>
</dbReference>
<reference evidence="1 2" key="1">
    <citation type="submission" date="2024-04" db="EMBL/GenBank/DDBJ databases">
        <title>Human intestinal bacterial collection.</title>
        <authorList>
            <person name="Pauvert C."/>
            <person name="Hitch T.C.A."/>
            <person name="Clavel T."/>
        </authorList>
    </citation>
    <scope>NUCLEOTIDE SEQUENCE [LARGE SCALE GENOMIC DNA]</scope>
    <source>
        <strain evidence="1 2">CLA-AA-H197</strain>
    </source>
</reference>
<keyword evidence="2" id="KW-1185">Reference proteome</keyword>
<accession>A0ABV1IEJ7</accession>
<sequence>MSRRTSRPLILVAPRFEPGRIYRDEQLSPNEATTKCYVDAIFAAGGLPLMMNLPNDLMEAEEVMHEYVELADGICLPGGPDVHPTCWGDKNDYEGCTFCPARDTFELPLLRYAVEVDKPLFTICRGTQALNVALGGTLCMDVPNYPRTPGAEVHDHVNSLHETSHPVMVDEGSLLWRANGGHTGYQVNSAHHCCVGELGEGLVLTAHSDDGVPECIERPDKRFVLGVQWHPEYTWYRSEPDMDLWRSFVAAAAE</sequence>
<dbReference type="EMBL" id="JBBNGS010000002">
    <property type="protein sequence ID" value="MEQ2637084.1"/>
    <property type="molecule type" value="Genomic_DNA"/>
</dbReference>
<dbReference type="SUPFAM" id="SSF52317">
    <property type="entry name" value="Class I glutamine amidotransferase-like"/>
    <property type="match status" value="1"/>
</dbReference>
<gene>
    <name evidence="1" type="ORF">AAAT05_01775</name>
</gene>
<dbReference type="PROSITE" id="PS51273">
    <property type="entry name" value="GATASE_TYPE_1"/>
    <property type="match status" value="1"/>
</dbReference>
<dbReference type="InterPro" id="IPR011697">
    <property type="entry name" value="Peptidase_C26"/>
</dbReference>
<dbReference type="RefSeq" id="WP_349181471.1">
    <property type="nucleotide sequence ID" value="NZ_JBBNGS010000002.1"/>
</dbReference>
<dbReference type="Proteomes" id="UP001478817">
    <property type="component" value="Unassembled WGS sequence"/>
</dbReference>
<dbReference type="CDD" id="cd01745">
    <property type="entry name" value="GATase1_2"/>
    <property type="match status" value="1"/>
</dbReference>
<organism evidence="1 2">
    <name type="scientific">Paratractidigestivibacter faecalis</name>
    <dbReference type="NCBI Taxonomy" id="2292441"/>
    <lineage>
        <taxon>Bacteria</taxon>
        <taxon>Bacillati</taxon>
        <taxon>Actinomycetota</taxon>
        <taxon>Coriobacteriia</taxon>
        <taxon>Coriobacteriales</taxon>
        <taxon>Atopobiaceae</taxon>
        <taxon>Paratractidigestivibacter</taxon>
    </lineage>
</organism>
<dbReference type="PANTHER" id="PTHR43235:SF1">
    <property type="entry name" value="GLUTAMINE AMIDOTRANSFERASE PB2B2.05-RELATED"/>
    <property type="match status" value="1"/>
</dbReference>